<accession>A0A3N4LJ23</accession>
<feature type="transmembrane region" description="Helical" evidence="2">
    <location>
        <begin position="65"/>
        <end position="85"/>
    </location>
</feature>
<dbReference type="AlphaFoldDB" id="A0A3N4LJ23"/>
<dbReference type="InterPro" id="IPR003386">
    <property type="entry name" value="LACT/PDAT_acylTrfase"/>
</dbReference>
<dbReference type="PANTHER" id="PTHR11440">
    <property type="entry name" value="LECITHIN-CHOLESTEROL ACYLTRANSFERASE-RELATED"/>
    <property type="match status" value="1"/>
</dbReference>
<dbReference type="OrthoDB" id="190846at2759"/>
<evidence type="ECO:0000256" key="2">
    <source>
        <dbReference type="SAM" id="Phobius"/>
    </source>
</evidence>
<dbReference type="InParanoid" id="A0A3N4LJ23"/>
<gene>
    <name evidence="3" type="ORF">L211DRAFT_863006</name>
</gene>
<feature type="region of interest" description="Disordered" evidence="1">
    <location>
        <begin position="1"/>
        <end position="62"/>
    </location>
</feature>
<organism evidence="3 4">
    <name type="scientific">Terfezia boudieri ATCC MYA-4762</name>
    <dbReference type="NCBI Taxonomy" id="1051890"/>
    <lineage>
        <taxon>Eukaryota</taxon>
        <taxon>Fungi</taxon>
        <taxon>Dikarya</taxon>
        <taxon>Ascomycota</taxon>
        <taxon>Pezizomycotina</taxon>
        <taxon>Pezizomycetes</taxon>
        <taxon>Pezizales</taxon>
        <taxon>Pezizaceae</taxon>
        <taxon>Terfezia</taxon>
    </lineage>
</organism>
<dbReference type="InterPro" id="IPR029058">
    <property type="entry name" value="AB_hydrolase_fold"/>
</dbReference>
<dbReference type="Gene3D" id="3.40.50.1820">
    <property type="entry name" value="alpha/beta hydrolase"/>
    <property type="match status" value="1"/>
</dbReference>
<reference evidence="3 4" key="1">
    <citation type="journal article" date="2018" name="Nat. Ecol. Evol.">
        <title>Pezizomycetes genomes reveal the molecular basis of ectomycorrhizal truffle lifestyle.</title>
        <authorList>
            <person name="Murat C."/>
            <person name="Payen T."/>
            <person name="Noel B."/>
            <person name="Kuo A."/>
            <person name="Morin E."/>
            <person name="Chen J."/>
            <person name="Kohler A."/>
            <person name="Krizsan K."/>
            <person name="Balestrini R."/>
            <person name="Da Silva C."/>
            <person name="Montanini B."/>
            <person name="Hainaut M."/>
            <person name="Levati E."/>
            <person name="Barry K.W."/>
            <person name="Belfiori B."/>
            <person name="Cichocki N."/>
            <person name="Clum A."/>
            <person name="Dockter R.B."/>
            <person name="Fauchery L."/>
            <person name="Guy J."/>
            <person name="Iotti M."/>
            <person name="Le Tacon F."/>
            <person name="Lindquist E.A."/>
            <person name="Lipzen A."/>
            <person name="Malagnac F."/>
            <person name="Mello A."/>
            <person name="Molinier V."/>
            <person name="Miyauchi S."/>
            <person name="Poulain J."/>
            <person name="Riccioni C."/>
            <person name="Rubini A."/>
            <person name="Sitrit Y."/>
            <person name="Splivallo R."/>
            <person name="Traeger S."/>
            <person name="Wang M."/>
            <person name="Zifcakova L."/>
            <person name="Wipf D."/>
            <person name="Zambonelli A."/>
            <person name="Paolocci F."/>
            <person name="Nowrousian M."/>
            <person name="Ottonello S."/>
            <person name="Baldrian P."/>
            <person name="Spatafora J.W."/>
            <person name="Henrissat B."/>
            <person name="Nagy L.G."/>
            <person name="Aury J.M."/>
            <person name="Wincker P."/>
            <person name="Grigoriev I.V."/>
            <person name="Bonfante P."/>
            <person name="Martin F.M."/>
        </authorList>
    </citation>
    <scope>NUCLEOTIDE SEQUENCE [LARGE SCALE GENOMIC DNA]</scope>
    <source>
        <strain evidence="3 4">ATCC MYA-4762</strain>
    </source>
</reference>
<evidence type="ECO:0000313" key="4">
    <source>
        <dbReference type="Proteomes" id="UP000267821"/>
    </source>
</evidence>
<dbReference type="Pfam" id="PF02450">
    <property type="entry name" value="LCAT"/>
    <property type="match status" value="1"/>
</dbReference>
<keyword evidence="4" id="KW-1185">Reference proteome</keyword>
<protein>
    <submittedName>
        <fullName evidence="3">Lecithin,cholesterol acyltransferase /Acyl-ceramide synthase</fullName>
    </submittedName>
</protein>
<evidence type="ECO:0000256" key="1">
    <source>
        <dbReference type="SAM" id="MobiDB-lite"/>
    </source>
</evidence>
<proteinExistence type="predicted"/>
<name>A0A3N4LJ23_9PEZI</name>
<dbReference type="Proteomes" id="UP000267821">
    <property type="component" value="Unassembled WGS sequence"/>
</dbReference>
<dbReference type="STRING" id="1051890.A0A3N4LJ23"/>
<evidence type="ECO:0000313" key="3">
    <source>
        <dbReference type="EMBL" id="RPB21459.1"/>
    </source>
</evidence>
<keyword evidence="2" id="KW-1133">Transmembrane helix</keyword>
<dbReference type="FunCoup" id="A0A3N4LJ23">
    <property type="interactions" value="225"/>
</dbReference>
<keyword evidence="2" id="KW-0812">Transmembrane</keyword>
<dbReference type="GO" id="GO:0006629">
    <property type="term" value="P:lipid metabolic process"/>
    <property type="evidence" value="ECO:0007669"/>
    <property type="project" value="InterPro"/>
</dbReference>
<keyword evidence="3" id="KW-0808">Transferase</keyword>
<dbReference type="GO" id="GO:0008374">
    <property type="term" value="F:O-acyltransferase activity"/>
    <property type="evidence" value="ECO:0007669"/>
    <property type="project" value="InterPro"/>
</dbReference>
<sequence length="645" mass="71750">MFARRRKTVPETVETTPLLAPQESSESSKRTSNIFSTSKSEAPPSTPDSNNDTQKPKPRLSKRRGFSMFTIGGIAGMFLAAFVGVNRDIVNLDALADIRLDVLADVIPAGILKEATDISQREKDKVPYDAFSMGLQLKNEGLKAEHPVIMIPGVISTGLESWGTGPSSRKWFRKRLWGSWHMLRALVVDNALWKQHIMLDKETGLDPPGVKVRAAQGFDATDFFITGYWIWNKIIENLATIGYDPTNSYTAAYDWRLSYPNLEIRDQYFTRLKAYIETAHKISGKKVVLVSHSMGSQVTFFFMKWVEAEGYGGGGSAWVDTHVEAFINVSGCMLGAAKGVPAVLSGEMKDTAQLNSFAVYGLERFFSREERAEILRAMPGISSMLPKGGEAVWGNQTWAPDDEPGQQTSFGSFIKFTEVANGTEHSSKNLTVSESIDYLLKYSEDWYKDAVTGSYSHGVATTRNDVEANEKIPSKWVNPLEVRLPYAPSMKIYCFYGIGKPTERSYYYRESRDPLSRLNITIDTTINHASTAADHGVVVGEGDGTVSLLSAGYMCAKGWKIQRYNPSNISIKIYEMPHEPTSFDIRGGPNTGDHVDILGRQRLNELILRVAAGKGEGIEEFVKSNIREISERVKIYEDPEGEVTQ</sequence>
<dbReference type="SUPFAM" id="SSF53474">
    <property type="entry name" value="alpha/beta-Hydrolases"/>
    <property type="match status" value="1"/>
</dbReference>
<feature type="compositionally biased region" description="Polar residues" evidence="1">
    <location>
        <begin position="22"/>
        <end position="40"/>
    </location>
</feature>
<dbReference type="EMBL" id="ML121559">
    <property type="protein sequence ID" value="RPB21459.1"/>
    <property type="molecule type" value="Genomic_DNA"/>
</dbReference>
<keyword evidence="2" id="KW-0472">Membrane</keyword>
<keyword evidence="3" id="KW-0012">Acyltransferase</keyword>